<evidence type="ECO:0000313" key="3">
    <source>
        <dbReference type="EMBL" id="PRY86469.1"/>
    </source>
</evidence>
<dbReference type="RefSeq" id="WP_170108079.1">
    <property type="nucleotide sequence ID" value="NZ_PVTQ01000012.1"/>
</dbReference>
<accession>A0A2T0WID8</accession>
<dbReference type="CDD" id="cd17470">
    <property type="entry name" value="T3SS_Flik_C"/>
    <property type="match status" value="1"/>
</dbReference>
<keyword evidence="3" id="KW-0966">Cell projection</keyword>
<dbReference type="Gene3D" id="3.30.750.140">
    <property type="match status" value="1"/>
</dbReference>
<dbReference type="EMBL" id="PVTQ01000012">
    <property type="protein sequence ID" value="PRY86469.1"/>
    <property type="molecule type" value="Genomic_DNA"/>
</dbReference>
<dbReference type="InterPro" id="IPR038610">
    <property type="entry name" value="FliK-like_C_sf"/>
</dbReference>
<feature type="domain" description="Flagellar hook-length control protein-like C-terminal" evidence="2">
    <location>
        <begin position="515"/>
        <end position="583"/>
    </location>
</feature>
<sequence>MTPVSLSEPSFLKVDAPKAAVAASGTAPKGETFGNLIHEATGDAGSEAEGAKIVVAPEGEGAEQDTEGKETALKIAGATNEGEDDALGLPPIARLPKGGLTTAKPEAVATAVPTSDKPIRAAETAHDAEGVVNAVTDAKPVQQVVTEAAVKGTPQTVAQTGDAPVEAAVDAPTEAAQVIKTAATVAAPIAAQPEGDTTPETVSADTPESLKAQATREKLATSAPVTAQTEEVTQTAKQAEAKDIKTVKAAKSPVETATKSEKPAKSAEASDVAPEQTVAAQPVDQVKAQPDAEVALPDAAQVTAQPVAQDDAQLQAAAITGQAVSPAGQTAQNATLSAPTTAAQLRSAAGQRMASTAPQALQVGTQGAPAASTLSRVQSAANAKSPVVGKAALAAQAEQTAPALSRTGAEPRFAMEMAAVDPMQQALSPEMIMGDTETDTVASLIADKGLPQQPVQGQPTAAPMVQVQQSPDSFTMPTGDTQRPSLANAELSLEDANWPETMVENFGLEQLADGEAIEIQLTPENMGRVQLRMELRDGQASVMIVTETAEAARQFNDNQQRLSEMMAKAGIELASHDASAGHKNLGGQGGQGNGNGNANGIAGQNGEDMNQTSTAQKQRDPNRLVDVEA</sequence>
<dbReference type="Pfam" id="PF02120">
    <property type="entry name" value="Flg_hook"/>
    <property type="match status" value="1"/>
</dbReference>
<keyword evidence="4" id="KW-1185">Reference proteome</keyword>
<evidence type="ECO:0000313" key="4">
    <source>
        <dbReference type="Proteomes" id="UP000238392"/>
    </source>
</evidence>
<feature type="compositionally biased region" description="Gly residues" evidence="1">
    <location>
        <begin position="584"/>
        <end position="597"/>
    </location>
</feature>
<feature type="region of interest" description="Disordered" evidence="1">
    <location>
        <begin position="252"/>
        <end position="280"/>
    </location>
</feature>
<name>A0A2T0WID8_9RHOB</name>
<comment type="caution">
    <text evidence="3">The sequence shown here is derived from an EMBL/GenBank/DDBJ whole genome shotgun (WGS) entry which is preliminary data.</text>
</comment>
<keyword evidence="3" id="KW-0282">Flagellum</keyword>
<evidence type="ECO:0000256" key="1">
    <source>
        <dbReference type="SAM" id="MobiDB-lite"/>
    </source>
</evidence>
<dbReference type="Proteomes" id="UP000238392">
    <property type="component" value="Unassembled WGS sequence"/>
</dbReference>
<gene>
    <name evidence="3" type="ORF">CLV74_112108</name>
</gene>
<organism evidence="3 4">
    <name type="scientific">Donghicola tyrosinivorans</name>
    <dbReference type="NCBI Taxonomy" id="1652492"/>
    <lineage>
        <taxon>Bacteria</taxon>
        <taxon>Pseudomonadati</taxon>
        <taxon>Pseudomonadota</taxon>
        <taxon>Alphaproteobacteria</taxon>
        <taxon>Rhodobacterales</taxon>
        <taxon>Roseobacteraceae</taxon>
        <taxon>Donghicola</taxon>
    </lineage>
</organism>
<feature type="compositionally biased region" description="Basic and acidic residues" evidence="1">
    <location>
        <begin position="617"/>
        <end position="629"/>
    </location>
</feature>
<dbReference type="InterPro" id="IPR021136">
    <property type="entry name" value="Flagellar_hook_control-like_C"/>
</dbReference>
<keyword evidence="3" id="KW-0969">Cilium</keyword>
<feature type="compositionally biased region" description="Polar residues" evidence="1">
    <location>
        <begin position="607"/>
        <end position="616"/>
    </location>
</feature>
<dbReference type="AlphaFoldDB" id="A0A2T0WID8"/>
<evidence type="ECO:0000259" key="2">
    <source>
        <dbReference type="Pfam" id="PF02120"/>
    </source>
</evidence>
<feature type="region of interest" description="Disordered" evidence="1">
    <location>
        <begin position="79"/>
        <end position="101"/>
    </location>
</feature>
<feature type="region of interest" description="Disordered" evidence="1">
    <location>
        <begin position="579"/>
        <end position="629"/>
    </location>
</feature>
<reference evidence="3 4" key="1">
    <citation type="submission" date="2018-03" db="EMBL/GenBank/DDBJ databases">
        <title>Genomic Encyclopedia of Archaeal and Bacterial Type Strains, Phase II (KMG-II): from individual species to whole genera.</title>
        <authorList>
            <person name="Goeker M."/>
        </authorList>
    </citation>
    <scope>NUCLEOTIDE SEQUENCE [LARGE SCALE GENOMIC DNA]</scope>
    <source>
        <strain evidence="3 4">DSM 100212</strain>
    </source>
</reference>
<proteinExistence type="predicted"/>
<protein>
    <submittedName>
        <fullName evidence="3">Flagellar hook-length control protein FliK</fullName>
    </submittedName>
</protein>